<dbReference type="Gene3D" id="2.30.140.30">
    <property type="match status" value="1"/>
</dbReference>
<dbReference type="GO" id="GO:0009252">
    <property type="term" value="P:peptidoglycan biosynthetic process"/>
    <property type="evidence" value="ECO:0007669"/>
    <property type="project" value="UniProtKB-KW"/>
</dbReference>
<comment type="similarity">
    <text evidence="1 9">Belongs to the peptidase S11 family.</text>
</comment>
<keyword evidence="5" id="KW-0573">Peptidoglycan synthesis</keyword>
<feature type="domain" description="Peptidase S11 D-alanyl-D-alanine carboxypeptidase A N-terminal" evidence="10">
    <location>
        <begin position="24"/>
        <end position="246"/>
    </location>
</feature>
<evidence type="ECO:0000256" key="6">
    <source>
        <dbReference type="ARBA" id="ARBA00023316"/>
    </source>
</evidence>
<keyword evidence="6" id="KW-0961">Cell wall biogenesis/degradation</keyword>
<protein>
    <submittedName>
        <fullName evidence="11">D-alanyl-D-alanine carboxypeptidase</fullName>
    </submittedName>
</protein>
<evidence type="ECO:0000259" key="10">
    <source>
        <dbReference type="Pfam" id="PF00768"/>
    </source>
</evidence>
<dbReference type="GO" id="GO:0008360">
    <property type="term" value="P:regulation of cell shape"/>
    <property type="evidence" value="ECO:0007669"/>
    <property type="project" value="UniProtKB-KW"/>
</dbReference>
<dbReference type="InterPro" id="IPR012338">
    <property type="entry name" value="Beta-lactam/transpept-like"/>
</dbReference>
<proteinExistence type="inferred from homology"/>
<dbReference type="PANTHER" id="PTHR21581">
    <property type="entry name" value="D-ALANYL-D-ALANINE CARBOXYPEPTIDASE"/>
    <property type="match status" value="1"/>
</dbReference>
<evidence type="ECO:0000256" key="8">
    <source>
        <dbReference type="PIRSR" id="PIRSR618044-2"/>
    </source>
</evidence>
<name>A0A6A8DF01_9BACI</name>
<dbReference type="EMBL" id="WJNG01000005">
    <property type="protein sequence ID" value="MRH42351.1"/>
    <property type="molecule type" value="Genomic_DNA"/>
</dbReference>
<evidence type="ECO:0000256" key="9">
    <source>
        <dbReference type="RuleBase" id="RU004016"/>
    </source>
</evidence>
<keyword evidence="4" id="KW-0133">Cell shape</keyword>
<evidence type="ECO:0000256" key="5">
    <source>
        <dbReference type="ARBA" id="ARBA00022984"/>
    </source>
</evidence>
<dbReference type="Gene3D" id="3.40.710.10">
    <property type="entry name" value="DD-peptidase/beta-lactamase superfamily"/>
    <property type="match status" value="1"/>
</dbReference>
<keyword evidence="11" id="KW-0645">Protease</keyword>
<evidence type="ECO:0000256" key="3">
    <source>
        <dbReference type="ARBA" id="ARBA00022801"/>
    </source>
</evidence>
<dbReference type="GO" id="GO:0071555">
    <property type="term" value="P:cell wall organization"/>
    <property type="evidence" value="ECO:0007669"/>
    <property type="project" value="UniProtKB-KW"/>
</dbReference>
<evidence type="ECO:0000256" key="2">
    <source>
        <dbReference type="ARBA" id="ARBA00022729"/>
    </source>
</evidence>
<keyword evidence="12" id="KW-1185">Reference proteome</keyword>
<feature type="binding site" evidence="8">
    <location>
        <position position="216"/>
    </location>
    <ligand>
        <name>substrate</name>
    </ligand>
</feature>
<evidence type="ECO:0000256" key="7">
    <source>
        <dbReference type="PIRSR" id="PIRSR618044-1"/>
    </source>
</evidence>
<keyword evidence="11" id="KW-0121">Carboxypeptidase</keyword>
<reference evidence="11" key="1">
    <citation type="submission" date="2019-11" db="EMBL/GenBank/DDBJ databases">
        <authorList>
            <person name="Li J."/>
        </authorList>
    </citation>
    <scope>NUCLEOTIDE SEQUENCE</scope>
    <source>
        <strain evidence="11">B6B</strain>
    </source>
</reference>
<dbReference type="GO" id="GO:0009002">
    <property type="term" value="F:serine-type D-Ala-D-Ala carboxypeptidase activity"/>
    <property type="evidence" value="ECO:0007669"/>
    <property type="project" value="InterPro"/>
</dbReference>
<dbReference type="Proteomes" id="UP000799092">
    <property type="component" value="Unassembled WGS sequence"/>
</dbReference>
<dbReference type="SUPFAM" id="SSF56601">
    <property type="entry name" value="beta-lactamase/transpeptidase-like"/>
    <property type="match status" value="1"/>
</dbReference>
<feature type="active site" description="Proton acceptor" evidence="7">
    <location>
        <position position="60"/>
    </location>
</feature>
<accession>A0A6A8DF01</accession>
<evidence type="ECO:0000313" key="12">
    <source>
        <dbReference type="Proteomes" id="UP000799092"/>
    </source>
</evidence>
<feature type="active site" description="Acyl-ester intermediate" evidence="7">
    <location>
        <position position="57"/>
    </location>
</feature>
<dbReference type="PRINTS" id="PR00725">
    <property type="entry name" value="DADACBPTASE1"/>
</dbReference>
<feature type="active site" evidence="7">
    <location>
        <position position="112"/>
    </location>
</feature>
<dbReference type="GO" id="GO:0006508">
    <property type="term" value="P:proteolysis"/>
    <property type="evidence" value="ECO:0007669"/>
    <property type="project" value="InterPro"/>
</dbReference>
<gene>
    <name evidence="11" type="ORF">GH741_06605</name>
</gene>
<dbReference type="InterPro" id="IPR018044">
    <property type="entry name" value="Peptidase_S11"/>
</dbReference>
<keyword evidence="3" id="KW-0378">Hydrolase</keyword>
<dbReference type="InterPro" id="IPR001967">
    <property type="entry name" value="Peptidase_S11_N"/>
</dbReference>
<organism evidence="11 12">
    <name type="scientific">Aquibacillus halophilus</name>
    <dbReference type="NCBI Taxonomy" id="930132"/>
    <lineage>
        <taxon>Bacteria</taxon>
        <taxon>Bacillati</taxon>
        <taxon>Bacillota</taxon>
        <taxon>Bacilli</taxon>
        <taxon>Bacillales</taxon>
        <taxon>Bacillaceae</taxon>
        <taxon>Aquibacillus</taxon>
    </lineage>
</organism>
<sequence length="367" mass="40737">MKQALLVFSCLIFFVFSFPILAFAKPGVSAQNAVLIEQSTGRVLFEKAAHEPHLIASITKIMTAIIAIESGKMDEMVTASHRSVYTEGSSIYLKEGEKIKLRDLVYGLMLRSGNDAAVAIAEHVGGSLEGFAFMMNEKASWLGMTNSHFDNPHGLDSDAHYSTAYDMGLLTRYAMENDLFKQITGSTSYKAETREYAWGNKNKLLTSFYELSTGGKTGYTRAAGRTLVSTAEKDGMGLVAVTLNAPDDWNDHMRLFDWAFKNYELKTIQEEGIETYIINDSSIITNGLIKESILFPLSEDEQDKLKKSTYLDASIEKSDTSKKIGKKIFKLNGESIAETSIYSDNPKESISLLDNLINTFNKMTGVF</sequence>
<dbReference type="RefSeq" id="WP_338079281.1">
    <property type="nucleotide sequence ID" value="NZ_WJNG01000005.1"/>
</dbReference>
<dbReference type="AlphaFoldDB" id="A0A6A8DF01"/>
<evidence type="ECO:0000256" key="4">
    <source>
        <dbReference type="ARBA" id="ARBA00022960"/>
    </source>
</evidence>
<dbReference type="PANTHER" id="PTHR21581:SF33">
    <property type="entry name" value="D-ALANYL-D-ALANINE CARBOXYPEPTIDASE DACB"/>
    <property type="match status" value="1"/>
</dbReference>
<dbReference type="Pfam" id="PF00768">
    <property type="entry name" value="Peptidase_S11"/>
    <property type="match status" value="1"/>
</dbReference>
<keyword evidence="2" id="KW-0732">Signal</keyword>
<evidence type="ECO:0000256" key="1">
    <source>
        <dbReference type="ARBA" id="ARBA00007164"/>
    </source>
</evidence>
<evidence type="ECO:0000313" key="11">
    <source>
        <dbReference type="EMBL" id="MRH42351.1"/>
    </source>
</evidence>
<comment type="caution">
    <text evidence="11">The sequence shown here is derived from an EMBL/GenBank/DDBJ whole genome shotgun (WGS) entry which is preliminary data.</text>
</comment>